<dbReference type="GO" id="GO:0005737">
    <property type="term" value="C:cytoplasm"/>
    <property type="evidence" value="ECO:0007669"/>
    <property type="project" value="TreeGrafter"/>
</dbReference>
<dbReference type="PANTHER" id="PTHR43441:SF10">
    <property type="entry name" value="ACETYLTRANSFERASE"/>
    <property type="match status" value="1"/>
</dbReference>
<dbReference type="RefSeq" id="WP_181612304.1">
    <property type="nucleotide sequence ID" value="NZ_BAABAM010000005.1"/>
</dbReference>
<dbReference type="SUPFAM" id="SSF55729">
    <property type="entry name" value="Acyl-CoA N-acyltransferases (Nat)"/>
    <property type="match status" value="2"/>
</dbReference>
<dbReference type="EMBL" id="JACDUR010000005">
    <property type="protein sequence ID" value="MBA2893496.1"/>
    <property type="molecule type" value="Genomic_DNA"/>
</dbReference>
<evidence type="ECO:0000313" key="3">
    <source>
        <dbReference type="Proteomes" id="UP000530928"/>
    </source>
</evidence>
<evidence type="ECO:0000313" key="2">
    <source>
        <dbReference type="EMBL" id="MBA2893496.1"/>
    </source>
</evidence>
<keyword evidence="2" id="KW-0808">Transferase</keyword>
<keyword evidence="3" id="KW-1185">Reference proteome</keyword>
<name>A0A7W0CLP1_9ACTN</name>
<dbReference type="CDD" id="cd04301">
    <property type="entry name" value="NAT_SF"/>
    <property type="match status" value="2"/>
</dbReference>
<dbReference type="AlphaFoldDB" id="A0A7W0CLP1"/>
<evidence type="ECO:0000259" key="1">
    <source>
        <dbReference type="PROSITE" id="PS51186"/>
    </source>
</evidence>
<gene>
    <name evidence="2" type="ORF">HNR30_004857</name>
</gene>
<dbReference type="InterPro" id="IPR000182">
    <property type="entry name" value="GNAT_dom"/>
</dbReference>
<dbReference type="PANTHER" id="PTHR43441">
    <property type="entry name" value="RIBOSOMAL-PROTEIN-SERINE ACETYLTRANSFERASE"/>
    <property type="match status" value="1"/>
</dbReference>
<organism evidence="2 3">
    <name type="scientific">Nonomuraea soli</name>
    <dbReference type="NCBI Taxonomy" id="1032476"/>
    <lineage>
        <taxon>Bacteria</taxon>
        <taxon>Bacillati</taxon>
        <taxon>Actinomycetota</taxon>
        <taxon>Actinomycetes</taxon>
        <taxon>Streptosporangiales</taxon>
        <taxon>Streptosporangiaceae</taxon>
        <taxon>Nonomuraea</taxon>
    </lineage>
</organism>
<accession>A0A7W0CLP1</accession>
<dbReference type="GO" id="GO:0008999">
    <property type="term" value="F:protein-N-terminal-alanine acetyltransferase activity"/>
    <property type="evidence" value="ECO:0007669"/>
    <property type="project" value="TreeGrafter"/>
</dbReference>
<dbReference type="PROSITE" id="PS51186">
    <property type="entry name" value="GNAT"/>
    <property type="match status" value="2"/>
</dbReference>
<sequence length="345" mass="38005">MFGHDFEITTERLVLRRFLAGDEEQIRAILAESLPFLPPSLPADPDAVGPWIQESTDVAITDLDGRIVGATSLFKTDLDAGRTEIGYGTHPGHRGRGYMTEAVRALCAWVFEHTAINRIELTSAPGNIASLWVAQKSGFTWEGMLRRYDDEGDRVLFSLVRGEGFDPSPVLPFTEMRTERLVLRRYTEADVPALLALAQDELTLANTGLRIEDETAARALALETVERKRLRGGGIDWAVATDELVGTVSFDAVDWFHRVAEVAYNTVPGHRGRGYALEALVAVSRWLLLEQGFHRITLRAVAHNSGSQRVAEKAGYVREGVARKVLAGYDAVVYSLTAADVTLEA</sequence>
<dbReference type="GO" id="GO:1990189">
    <property type="term" value="F:protein N-terminal-serine acetyltransferase activity"/>
    <property type="evidence" value="ECO:0007669"/>
    <property type="project" value="TreeGrafter"/>
</dbReference>
<protein>
    <submittedName>
        <fullName evidence="2">RimJ/RimL family protein N-acetyltransferase</fullName>
    </submittedName>
</protein>
<proteinExistence type="predicted"/>
<dbReference type="Gene3D" id="3.40.630.30">
    <property type="match status" value="2"/>
</dbReference>
<dbReference type="InterPro" id="IPR051908">
    <property type="entry name" value="Ribosomal_N-acetyltransferase"/>
</dbReference>
<dbReference type="Proteomes" id="UP000530928">
    <property type="component" value="Unassembled WGS sequence"/>
</dbReference>
<comment type="caution">
    <text evidence="2">The sequence shown here is derived from an EMBL/GenBank/DDBJ whole genome shotgun (WGS) entry which is preliminary data.</text>
</comment>
<feature type="domain" description="N-acetyltransferase" evidence="1">
    <location>
        <begin position="13"/>
        <end position="162"/>
    </location>
</feature>
<reference evidence="2 3" key="1">
    <citation type="submission" date="2020-07" db="EMBL/GenBank/DDBJ databases">
        <title>Genomic Encyclopedia of Type Strains, Phase IV (KMG-IV): sequencing the most valuable type-strain genomes for metagenomic binning, comparative biology and taxonomic classification.</title>
        <authorList>
            <person name="Goeker M."/>
        </authorList>
    </citation>
    <scope>NUCLEOTIDE SEQUENCE [LARGE SCALE GENOMIC DNA]</scope>
    <source>
        <strain evidence="2 3">DSM 45533</strain>
    </source>
</reference>
<dbReference type="InterPro" id="IPR016181">
    <property type="entry name" value="Acyl_CoA_acyltransferase"/>
</dbReference>
<dbReference type="Pfam" id="PF13302">
    <property type="entry name" value="Acetyltransf_3"/>
    <property type="match status" value="2"/>
</dbReference>
<feature type="domain" description="N-acetyltransferase" evidence="1">
    <location>
        <begin position="181"/>
        <end position="339"/>
    </location>
</feature>